<name>A0AAV1L6H0_9NEOP</name>
<keyword evidence="3" id="KW-0540">Nuclease</keyword>
<dbReference type="InterPro" id="IPR008042">
    <property type="entry name" value="Retrotrans_Pao"/>
</dbReference>
<dbReference type="PROSITE" id="PS50994">
    <property type="entry name" value="INTEGRASE"/>
    <property type="match status" value="1"/>
</dbReference>
<organism evidence="8 9">
    <name type="scientific">Parnassius mnemosyne</name>
    <name type="common">clouded apollo</name>
    <dbReference type="NCBI Taxonomy" id="213953"/>
    <lineage>
        <taxon>Eukaryota</taxon>
        <taxon>Metazoa</taxon>
        <taxon>Ecdysozoa</taxon>
        <taxon>Arthropoda</taxon>
        <taxon>Hexapoda</taxon>
        <taxon>Insecta</taxon>
        <taxon>Pterygota</taxon>
        <taxon>Neoptera</taxon>
        <taxon>Endopterygota</taxon>
        <taxon>Lepidoptera</taxon>
        <taxon>Glossata</taxon>
        <taxon>Ditrysia</taxon>
        <taxon>Papilionoidea</taxon>
        <taxon>Papilionidae</taxon>
        <taxon>Parnassiinae</taxon>
        <taxon>Parnassini</taxon>
        <taxon>Parnassius</taxon>
        <taxon>Driopa</taxon>
    </lineage>
</organism>
<dbReference type="InterPro" id="IPR036397">
    <property type="entry name" value="RNaseH_sf"/>
</dbReference>
<dbReference type="InterPro" id="IPR040676">
    <property type="entry name" value="DUF5641"/>
</dbReference>
<dbReference type="Gene3D" id="3.30.420.10">
    <property type="entry name" value="Ribonuclease H-like superfamily/Ribonuclease H"/>
    <property type="match status" value="1"/>
</dbReference>
<dbReference type="Pfam" id="PF05380">
    <property type="entry name" value="Peptidase_A17"/>
    <property type="match status" value="1"/>
</dbReference>
<evidence type="ECO:0000256" key="1">
    <source>
        <dbReference type="ARBA" id="ARBA00022679"/>
    </source>
</evidence>
<dbReference type="InterPro" id="IPR043502">
    <property type="entry name" value="DNA/RNA_pol_sf"/>
</dbReference>
<keyword evidence="6" id="KW-0695">RNA-directed DNA polymerase</keyword>
<dbReference type="PANTHER" id="PTHR47331">
    <property type="entry name" value="PHD-TYPE DOMAIN-CONTAINING PROTEIN"/>
    <property type="match status" value="1"/>
</dbReference>
<evidence type="ECO:0000259" key="7">
    <source>
        <dbReference type="PROSITE" id="PS50994"/>
    </source>
</evidence>
<keyword evidence="2" id="KW-0548">Nucleotidyltransferase</keyword>
<dbReference type="InterPro" id="IPR005312">
    <property type="entry name" value="DUF1759"/>
</dbReference>
<dbReference type="GO" id="GO:0004519">
    <property type="term" value="F:endonuclease activity"/>
    <property type="evidence" value="ECO:0007669"/>
    <property type="project" value="UniProtKB-KW"/>
</dbReference>
<dbReference type="PROSITE" id="PS00141">
    <property type="entry name" value="ASP_PROTEASE"/>
    <property type="match status" value="1"/>
</dbReference>
<dbReference type="InterPro" id="IPR001584">
    <property type="entry name" value="Integrase_cat-core"/>
</dbReference>
<keyword evidence="1" id="KW-0808">Transferase</keyword>
<dbReference type="PANTHER" id="PTHR47331:SF1">
    <property type="entry name" value="GAG-LIKE PROTEIN"/>
    <property type="match status" value="1"/>
</dbReference>
<reference evidence="8 9" key="1">
    <citation type="submission" date="2023-11" db="EMBL/GenBank/DDBJ databases">
        <authorList>
            <person name="Hedman E."/>
            <person name="Englund M."/>
            <person name="Stromberg M."/>
            <person name="Nyberg Akerstrom W."/>
            <person name="Nylinder S."/>
            <person name="Jareborg N."/>
            <person name="Kallberg Y."/>
            <person name="Kronander E."/>
        </authorList>
    </citation>
    <scope>NUCLEOTIDE SEQUENCE [LARGE SCALE GENOMIC DNA]</scope>
</reference>
<dbReference type="SUPFAM" id="SSF56672">
    <property type="entry name" value="DNA/RNA polymerases"/>
    <property type="match status" value="1"/>
</dbReference>
<evidence type="ECO:0000256" key="2">
    <source>
        <dbReference type="ARBA" id="ARBA00022695"/>
    </source>
</evidence>
<dbReference type="GO" id="GO:0042575">
    <property type="term" value="C:DNA polymerase complex"/>
    <property type="evidence" value="ECO:0007669"/>
    <property type="project" value="UniProtKB-ARBA"/>
</dbReference>
<proteinExistence type="predicted"/>
<dbReference type="InterPro" id="IPR021109">
    <property type="entry name" value="Peptidase_aspartic_dom_sf"/>
</dbReference>
<dbReference type="Pfam" id="PF03564">
    <property type="entry name" value="DUF1759"/>
    <property type="match status" value="1"/>
</dbReference>
<dbReference type="Pfam" id="PF13650">
    <property type="entry name" value="Asp_protease_2"/>
    <property type="match status" value="1"/>
</dbReference>
<protein>
    <recommendedName>
        <fullName evidence="7">Integrase catalytic domain-containing protein</fullName>
    </recommendedName>
</protein>
<dbReference type="Proteomes" id="UP001314205">
    <property type="component" value="Unassembled WGS sequence"/>
</dbReference>
<dbReference type="Gene3D" id="2.40.70.10">
    <property type="entry name" value="Acid Proteases"/>
    <property type="match status" value="1"/>
</dbReference>
<keyword evidence="5" id="KW-0378">Hydrolase</keyword>
<dbReference type="GO" id="GO:0003676">
    <property type="term" value="F:nucleic acid binding"/>
    <property type="evidence" value="ECO:0007669"/>
    <property type="project" value="InterPro"/>
</dbReference>
<dbReference type="GO" id="GO:0006508">
    <property type="term" value="P:proteolysis"/>
    <property type="evidence" value="ECO:0007669"/>
    <property type="project" value="InterPro"/>
</dbReference>
<evidence type="ECO:0000256" key="3">
    <source>
        <dbReference type="ARBA" id="ARBA00022722"/>
    </source>
</evidence>
<dbReference type="EMBL" id="CAVLGL010000084">
    <property type="protein sequence ID" value="CAK1589637.1"/>
    <property type="molecule type" value="Genomic_DNA"/>
</dbReference>
<evidence type="ECO:0000256" key="4">
    <source>
        <dbReference type="ARBA" id="ARBA00022759"/>
    </source>
</evidence>
<gene>
    <name evidence="8" type="ORF">PARMNEM_LOCUS10102</name>
</gene>
<sequence length="1755" mass="201074">MSDKLQIKRQTLIFKKEYLFAKLQKVFDIARSQINDPTQIQNFLADYSELESVRSKFEETVLNIIEIDISLKPETRLSTRELDTFDELYKACRLQYLRLKPDEQASLSRKDRSDVRPSLPKLRLFEFDGDIEKWTTFYDTFVSLVHNRDFDEIDKFHYLLSCVKGSALNIVKKLPITAANYTVVWQSLCNKYQDDRILVGRYIDKMINFTPLNKDTTANLTLFIETFDHSFKAIEALKIKNLHDYLFCHLALRGLDAHTRRLFEENRDQNSLPSFSELISFVNKQVKVLEHSSNSTMSLQSRNKSICNNYKGNNNNHYKSYSKTVLNTNVSNYNKNKKIICAHCNQNHMIYRCDQFRKLTVDKRIDRVNTLKLCHNCLKGNHDTSTCKSEMSCGVCASLHHYLLHREPVSDTLVPTSTRPLCSDSQVQQALVSSQAMSDSERYTIDTLHSNNAHSGYGVVLGTARVLVIDSSGQLQYCRAVIDSGAQSSFITTECAQRLGLPRKKCSFNIYGLGGEAVKNHGMITCTLRSLHTDLPSFTLNMVVVTKVSADMPNVRFHSDVINKYKNFNLADPLFYKRSRIDILLGNDIVSELIKDKPYIISSDIPSVIDTAFGFVVSGKLYSNDKDNLKNYNLSVSFDEQESLDQTLRKFWEIEELPSKPSINPLEQLAEDIFVARYSRTEDGTYSVPLPFIPDPPPLGASRAAAERRLLFTERKLNRSPVLRQAYSEFMCEYENLGHMELYSGDTPSKYVIPHHSILKPSSSTTPLRVVFDASAKTSTNVSLNDILLTGPNLYRDIGAIILNFRLFEYCLICDVCKMYRAIKLNQSDRCYQHILYRHSPNDAIDVYELKTVTYGLSCSPFLAIRTLLQLAYDEEERFPLAAKVVREGVYMDDILYSCSSLSQISRLQDELLEMFNSGGFILKRWASNSAKVLQRVPLENRECPVTFMKDGNEYSVKVLGLKWFPLTDCFYFTVDKTDKVTTKRSVLKLLASIYDPVGFISPCIFIAKEIMQDLWKLGIGWDEQLPTDVTKRWLNYVDDLPRLTAIKIDRHMLLPEQTECELVAFCDASSRGYASCVYVISRNDRGQTKVRLVTAKSKVAPVKPLTIPRLELMASVLLSKLIRYVRDILTRVKITRITALTDSTIVLTWLQTEAYKLKPFVSNRVTQVCEVLPPHCWRHVSSECNMADICSRGASPSQLVECSEQWLKGPSWLYDDYSQWPVRTVINQHESNTPEMKSNHTLGSFNLITNENNSIEETKLEFCDRIFSNFSSYYKLQRTFARILRWFRLKSGHSKQSILTTNELNTAQDVLIKLVQSAYFANEINRLSKGTKYVPSLRKLSPFIDERGYLRVGGRINYSALPYNAKHPRLLPKNSRFTFLLIEYLHKKYLHVGPRTLQNIINQNFWILASRRIIRSVLSKCKICFKHNPVLLQPEMAPLPAARLIPCNVFEHVGVDLGGPFFTKESLRRNARVERSYLALFICYSTKAVHLEVLSSLSSDCFLACLDRFVARRGVCSFLYSDCGTNFIAASKHLTEVQRFMLEQKNNILEGCSKRQIIWRFNPPGAPHMGGLWEAGIKSAKYLLTRAVGEKSLTFEELTTVFCKVEAILNSRPLCPLPASDNPDEFNVLTAGHFLIGKGLTAVPEYNVEDITINRLSRWQYIQKCSQMFWRRWSHEYLNTLQQKAKWHSDRSNIKIGDLVIIKTDNVPPCNWPLGRIEALHPGPDGIVRCVTLRTQKSTLQRPVNKLSSLPYSN</sequence>
<dbReference type="SUPFAM" id="SSF53098">
    <property type="entry name" value="Ribonuclease H-like"/>
    <property type="match status" value="1"/>
</dbReference>
<comment type="caution">
    <text evidence="8">The sequence shown here is derived from an EMBL/GenBank/DDBJ whole genome shotgun (WGS) entry which is preliminary data.</text>
</comment>
<keyword evidence="9" id="KW-1185">Reference proteome</keyword>
<dbReference type="GO" id="GO:0004190">
    <property type="term" value="F:aspartic-type endopeptidase activity"/>
    <property type="evidence" value="ECO:0007669"/>
    <property type="project" value="InterPro"/>
</dbReference>
<dbReference type="GO" id="GO:0003964">
    <property type="term" value="F:RNA-directed DNA polymerase activity"/>
    <property type="evidence" value="ECO:0007669"/>
    <property type="project" value="UniProtKB-KW"/>
</dbReference>
<dbReference type="CDD" id="cd00303">
    <property type="entry name" value="retropepsin_like"/>
    <property type="match status" value="1"/>
</dbReference>
<dbReference type="Pfam" id="PF18701">
    <property type="entry name" value="DUF5641"/>
    <property type="match status" value="1"/>
</dbReference>
<evidence type="ECO:0000313" key="9">
    <source>
        <dbReference type="Proteomes" id="UP001314205"/>
    </source>
</evidence>
<evidence type="ECO:0000256" key="5">
    <source>
        <dbReference type="ARBA" id="ARBA00022801"/>
    </source>
</evidence>
<feature type="domain" description="Integrase catalytic" evidence="7">
    <location>
        <begin position="1443"/>
        <end position="1632"/>
    </location>
</feature>
<dbReference type="InterPro" id="IPR001969">
    <property type="entry name" value="Aspartic_peptidase_AS"/>
</dbReference>
<keyword evidence="4" id="KW-0255">Endonuclease</keyword>
<evidence type="ECO:0000256" key="6">
    <source>
        <dbReference type="ARBA" id="ARBA00022918"/>
    </source>
</evidence>
<accession>A0AAV1L6H0</accession>
<dbReference type="InterPro" id="IPR012337">
    <property type="entry name" value="RNaseH-like_sf"/>
</dbReference>
<evidence type="ECO:0000313" key="8">
    <source>
        <dbReference type="EMBL" id="CAK1589637.1"/>
    </source>
</evidence>
<dbReference type="GO" id="GO:0015074">
    <property type="term" value="P:DNA integration"/>
    <property type="evidence" value="ECO:0007669"/>
    <property type="project" value="InterPro"/>
</dbReference>